<name>A0A1Y0IIH8_9GAMM</name>
<evidence type="ECO:0000313" key="1">
    <source>
        <dbReference type="EMBL" id="ARU59325.1"/>
    </source>
</evidence>
<gene>
    <name evidence="1" type="ORF">OLMES_5345</name>
</gene>
<dbReference type="InterPro" id="IPR018655">
    <property type="entry name" value="DUF2086"/>
</dbReference>
<evidence type="ECO:0000313" key="2">
    <source>
        <dbReference type="Proteomes" id="UP000196027"/>
    </source>
</evidence>
<dbReference type="Pfam" id="PF09859">
    <property type="entry name" value="Oxygenase-NA"/>
    <property type="match status" value="2"/>
</dbReference>
<keyword evidence="2" id="KW-1185">Reference proteome</keyword>
<proteinExistence type="predicted"/>
<dbReference type="AlphaFoldDB" id="A0A1Y0IIH8"/>
<organism evidence="1 2">
    <name type="scientific">Oleiphilus messinensis</name>
    <dbReference type="NCBI Taxonomy" id="141451"/>
    <lineage>
        <taxon>Bacteria</taxon>
        <taxon>Pseudomonadati</taxon>
        <taxon>Pseudomonadota</taxon>
        <taxon>Gammaproteobacteria</taxon>
        <taxon>Oceanospirillales</taxon>
        <taxon>Oleiphilaceae</taxon>
        <taxon>Oleiphilus</taxon>
    </lineage>
</organism>
<dbReference type="EMBL" id="CP021425">
    <property type="protein sequence ID" value="ARU59325.1"/>
    <property type="molecule type" value="Genomic_DNA"/>
</dbReference>
<protein>
    <submittedName>
        <fullName evidence="1">Damaged DNA oxygenase</fullName>
    </submittedName>
</protein>
<dbReference type="KEGG" id="ome:OLMES_5345"/>
<accession>A0A1Y0IIH8</accession>
<reference evidence="1 2" key="1">
    <citation type="submission" date="2017-05" db="EMBL/GenBank/DDBJ databases">
        <title>Genomic insights into alkan degradation activity of Oleiphilus messinensis.</title>
        <authorList>
            <person name="Kozyavkin S.A."/>
            <person name="Slesarev A.I."/>
            <person name="Golyshin P.N."/>
            <person name="Korzhenkov A."/>
            <person name="Golyshina O.N."/>
            <person name="Toshchakov S.V."/>
        </authorList>
    </citation>
    <scope>NUCLEOTIDE SEQUENCE [LARGE SCALE GENOMIC DNA]</scope>
    <source>
        <strain evidence="1 2">ME102</strain>
    </source>
</reference>
<sequence length="66" mass="7185">MPLILHCEQGGFNTLRQDLYGDVFFPIQAAVLLSEPGAGLPMKHGVSEVRSGSRYALGILFHDARS</sequence>
<dbReference type="Proteomes" id="UP000196027">
    <property type="component" value="Chromosome"/>
</dbReference>
<dbReference type="RefSeq" id="WP_232465216.1">
    <property type="nucleotide sequence ID" value="NZ_CP021425.1"/>
</dbReference>